<dbReference type="PANTHER" id="PTHR35316:SF1">
    <property type="entry name" value="28S RIBOSOMAL S34 PROTEIN"/>
    <property type="match status" value="1"/>
</dbReference>
<dbReference type="InParanoid" id="E1Z2F5"/>
<dbReference type="Proteomes" id="UP000008141">
    <property type="component" value="Unassembled WGS sequence"/>
</dbReference>
<dbReference type="GO" id="GO:0003735">
    <property type="term" value="F:structural constituent of ribosome"/>
    <property type="evidence" value="ECO:0007669"/>
    <property type="project" value="InterPro"/>
</dbReference>
<dbReference type="eggNOG" id="ENOG502SCI0">
    <property type="taxonomic scope" value="Eukaryota"/>
</dbReference>
<evidence type="ECO:0000256" key="1">
    <source>
        <dbReference type="SAM" id="MobiDB-lite"/>
    </source>
</evidence>
<dbReference type="RefSeq" id="XP_005852093.1">
    <property type="nucleotide sequence ID" value="XM_005852031.1"/>
</dbReference>
<dbReference type="InterPro" id="IPR032053">
    <property type="entry name" value="Ribosomal_mS34"/>
</dbReference>
<dbReference type="GO" id="GO:0005739">
    <property type="term" value="C:mitochondrion"/>
    <property type="evidence" value="ECO:0007669"/>
    <property type="project" value="InterPro"/>
</dbReference>
<evidence type="ECO:0000313" key="3">
    <source>
        <dbReference type="Proteomes" id="UP000008141"/>
    </source>
</evidence>
<organism evidence="3">
    <name type="scientific">Chlorella variabilis</name>
    <name type="common">Green alga</name>
    <dbReference type="NCBI Taxonomy" id="554065"/>
    <lineage>
        <taxon>Eukaryota</taxon>
        <taxon>Viridiplantae</taxon>
        <taxon>Chlorophyta</taxon>
        <taxon>core chlorophytes</taxon>
        <taxon>Trebouxiophyceae</taxon>
        <taxon>Chlorellales</taxon>
        <taxon>Chlorellaceae</taxon>
        <taxon>Chlorella clade</taxon>
        <taxon>Chlorella</taxon>
    </lineage>
</organism>
<keyword evidence="3" id="KW-1185">Reference proteome</keyword>
<dbReference type="AlphaFoldDB" id="E1Z2F5"/>
<sequence>MRSSCLLQAKNAFEILSRMPQHGLGSKLSRTSWTDDCYWTIARVKLSPDGKHGKAWGVLTWRGEPQRPNAPTQMAGPLKRVWRAVQDGSQQQWQSIGVADTLRQEQQQAAAAEAPPAEETPAAVDKQASAA</sequence>
<feature type="region of interest" description="Disordered" evidence="1">
    <location>
        <begin position="104"/>
        <end position="131"/>
    </location>
</feature>
<dbReference type="STRING" id="554065.E1Z2F5"/>
<dbReference type="EMBL" id="GL433835">
    <property type="protein sequence ID" value="EFN59991.1"/>
    <property type="molecule type" value="Genomic_DNA"/>
</dbReference>
<evidence type="ECO:0000313" key="2">
    <source>
        <dbReference type="EMBL" id="EFN59991.1"/>
    </source>
</evidence>
<reference evidence="2 3" key="1">
    <citation type="journal article" date="2010" name="Plant Cell">
        <title>The Chlorella variabilis NC64A genome reveals adaptation to photosymbiosis, coevolution with viruses, and cryptic sex.</title>
        <authorList>
            <person name="Blanc G."/>
            <person name="Duncan G."/>
            <person name="Agarkova I."/>
            <person name="Borodovsky M."/>
            <person name="Gurnon J."/>
            <person name="Kuo A."/>
            <person name="Lindquist E."/>
            <person name="Lucas S."/>
            <person name="Pangilinan J."/>
            <person name="Polle J."/>
            <person name="Salamov A."/>
            <person name="Terry A."/>
            <person name="Yamada T."/>
            <person name="Dunigan D.D."/>
            <person name="Grigoriev I.V."/>
            <person name="Claverie J.M."/>
            <person name="Van Etten J.L."/>
        </authorList>
    </citation>
    <scope>NUCLEOTIDE SEQUENCE [LARGE SCALE GENOMIC DNA]</scope>
    <source>
        <strain evidence="2 3">NC64A</strain>
    </source>
</reference>
<accession>E1Z2F5</accession>
<name>E1Z2F5_CHLVA</name>
<proteinExistence type="predicted"/>
<dbReference type="GeneID" id="17359135"/>
<dbReference type="OrthoDB" id="16434at2759"/>
<feature type="compositionally biased region" description="Low complexity" evidence="1">
    <location>
        <begin position="104"/>
        <end position="123"/>
    </location>
</feature>
<gene>
    <name evidence="2" type="ORF">CHLNCDRAFT_133133</name>
</gene>
<dbReference type="FunCoup" id="E1Z2F5">
    <property type="interactions" value="359"/>
</dbReference>
<protein>
    <submittedName>
        <fullName evidence="2">Uncharacterized protein</fullName>
    </submittedName>
</protein>
<dbReference type="PANTHER" id="PTHR35316">
    <property type="entry name" value="28S RIBOSOMAL S34 PROTEIN"/>
    <property type="match status" value="1"/>
</dbReference>
<dbReference type="Pfam" id="PF16053">
    <property type="entry name" value="MRP-S34"/>
    <property type="match status" value="1"/>
</dbReference>
<dbReference type="KEGG" id="cvr:CHLNCDRAFT_133133"/>